<dbReference type="InterPro" id="IPR032092">
    <property type="entry name" value="PilW"/>
</dbReference>
<proteinExistence type="predicted"/>
<dbReference type="AlphaFoldDB" id="A0A7W5BFQ3"/>
<keyword evidence="2" id="KW-1185">Reference proteome</keyword>
<dbReference type="Proteomes" id="UP000541535">
    <property type="component" value="Unassembled WGS sequence"/>
</dbReference>
<dbReference type="RefSeq" id="WP_183443976.1">
    <property type="nucleotide sequence ID" value="NZ_JACHXD010000027.1"/>
</dbReference>
<evidence type="ECO:0000313" key="1">
    <source>
        <dbReference type="EMBL" id="MBB3122312.1"/>
    </source>
</evidence>
<evidence type="ECO:0000313" key="2">
    <source>
        <dbReference type="Proteomes" id="UP000541535"/>
    </source>
</evidence>
<name>A0A7W5BFQ3_9BURK</name>
<sequence>MRRYFAGREGCAGMGLAEMMVALLLGMALALAAAGMLVASNAAYVNHGAHVRLDDGGRLALALIGQALRQAAFVNWEPGQAPGVPAERSASIAGLDAHTLPRASQAIDGARPGAVNGSDVLALRFSGSGFGSGAFAADGSALNCAGFAVGGGASEAEQGWSIFYVALAADGEAELRCKYRADSGWTSDALVRGVDAFQVLYGLDTDTPPDGIPNRFLNATEINALDEALVLAAGSAGERQLERNRKTHWKRIASVRVALLLHGEFASRPAGPPLRYALFGPQQADEPDALVDEAAMPKSLRERARRLFAISVVLRNTGKG</sequence>
<accession>A0A7W5BFQ3</accession>
<protein>
    <submittedName>
        <fullName evidence="1">Type IV pilus assembly protein PilW</fullName>
    </submittedName>
</protein>
<comment type="caution">
    <text evidence="1">The sequence shown here is derived from an EMBL/GenBank/DDBJ whole genome shotgun (WGS) entry which is preliminary data.</text>
</comment>
<organism evidence="1 2">
    <name type="scientific">Pseudoduganella violacea</name>
    <dbReference type="NCBI Taxonomy" id="1715466"/>
    <lineage>
        <taxon>Bacteria</taxon>
        <taxon>Pseudomonadati</taxon>
        <taxon>Pseudomonadota</taxon>
        <taxon>Betaproteobacteria</taxon>
        <taxon>Burkholderiales</taxon>
        <taxon>Oxalobacteraceae</taxon>
        <taxon>Telluria group</taxon>
        <taxon>Pseudoduganella</taxon>
    </lineage>
</organism>
<reference evidence="1 2" key="1">
    <citation type="submission" date="2020-08" db="EMBL/GenBank/DDBJ databases">
        <title>Genomic Encyclopedia of Type Strains, Phase III (KMG-III): the genomes of soil and plant-associated and newly described type strains.</title>
        <authorList>
            <person name="Whitman W."/>
        </authorList>
    </citation>
    <scope>NUCLEOTIDE SEQUENCE [LARGE SCALE GENOMIC DNA]</scope>
    <source>
        <strain evidence="1 2">CECT 8897</strain>
    </source>
</reference>
<dbReference type="Pfam" id="PF16074">
    <property type="entry name" value="PilW"/>
    <property type="match status" value="1"/>
</dbReference>
<gene>
    <name evidence="1" type="ORF">FHS03_005409</name>
</gene>
<dbReference type="EMBL" id="JACHXD010000027">
    <property type="protein sequence ID" value="MBB3122312.1"/>
    <property type="molecule type" value="Genomic_DNA"/>
</dbReference>
<dbReference type="GO" id="GO:0043683">
    <property type="term" value="P:type IV pilus assembly"/>
    <property type="evidence" value="ECO:0007669"/>
    <property type="project" value="InterPro"/>
</dbReference>